<dbReference type="EMBL" id="JAKMAI010000006">
    <property type="protein sequence ID" value="MCM0158277.1"/>
    <property type="molecule type" value="Genomic_DNA"/>
</dbReference>
<evidence type="ECO:0000313" key="8">
    <source>
        <dbReference type="Proteomes" id="UP001203831"/>
    </source>
</evidence>
<dbReference type="InterPro" id="IPR001911">
    <property type="entry name" value="Ribosomal_bS21"/>
</dbReference>
<gene>
    <name evidence="5 7" type="primary">rpsU</name>
    <name evidence="7" type="ORF">L7J86_00510</name>
</gene>
<evidence type="ECO:0000256" key="1">
    <source>
        <dbReference type="ARBA" id="ARBA00006640"/>
    </source>
</evidence>
<dbReference type="HAMAP" id="MF_00358">
    <property type="entry name" value="Ribosomal_bS21"/>
    <property type="match status" value="1"/>
</dbReference>
<proteinExistence type="inferred from homology"/>
<keyword evidence="3 5" id="KW-0687">Ribonucleoprotein</keyword>
<keyword evidence="8" id="KW-1185">Reference proteome</keyword>
<name>A0ABT0TXH0_9GAMM</name>
<reference evidence="7" key="1">
    <citation type="submission" date="2022-01" db="EMBL/GenBank/DDBJ databases">
        <title>Genome assemble of Metamasius hemipterus Nardonella endosymbiont.</title>
        <authorList>
            <person name="Palmieri L."/>
            <person name="Pavarini R."/>
            <person name="Sharma P."/>
        </authorList>
    </citation>
    <scope>NUCLEOTIDE SEQUENCE [LARGE SCALE GENOMIC DNA]</scope>
    <source>
        <strain evidence="7">NARMHE1</strain>
    </source>
</reference>
<dbReference type="PRINTS" id="PR00976">
    <property type="entry name" value="RIBOSOMALS21"/>
</dbReference>
<dbReference type="Gene3D" id="1.20.5.1150">
    <property type="entry name" value="Ribosomal protein S8"/>
    <property type="match status" value="1"/>
</dbReference>
<evidence type="ECO:0000256" key="4">
    <source>
        <dbReference type="ARBA" id="ARBA00035135"/>
    </source>
</evidence>
<dbReference type="Proteomes" id="UP001203831">
    <property type="component" value="Unassembled WGS sequence"/>
</dbReference>
<evidence type="ECO:0000256" key="2">
    <source>
        <dbReference type="ARBA" id="ARBA00022980"/>
    </source>
</evidence>
<organism evidence="7 8">
    <name type="scientific">endosymbiont of Metamasius hemipterus</name>
    <dbReference type="NCBI Taxonomy" id="204627"/>
    <lineage>
        <taxon>Bacteria</taxon>
        <taxon>Pseudomonadati</taxon>
        <taxon>Pseudomonadota</taxon>
        <taxon>Gammaproteobacteria</taxon>
        <taxon>Candidatus Nardonella</taxon>
    </lineage>
</organism>
<comment type="caution">
    <text evidence="7">The sequence shown here is derived from an EMBL/GenBank/DDBJ whole genome shotgun (WGS) entry which is preliminary data.</text>
</comment>
<accession>A0ABT0TXH0</accession>
<keyword evidence="2 5" id="KW-0689">Ribosomal protein</keyword>
<evidence type="ECO:0000256" key="3">
    <source>
        <dbReference type="ARBA" id="ARBA00023274"/>
    </source>
</evidence>
<evidence type="ECO:0000313" key="7">
    <source>
        <dbReference type="EMBL" id="MCM0158277.1"/>
    </source>
</evidence>
<protein>
    <recommendedName>
        <fullName evidence="4 5">Small ribosomal subunit protein bS21</fullName>
    </recommendedName>
</protein>
<dbReference type="InterPro" id="IPR038380">
    <property type="entry name" value="Ribosomal_bS21_sf"/>
</dbReference>
<evidence type="ECO:0000256" key="5">
    <source>
        <dbReference type="HAMAP-Rule" id="MF_00358"/>
    </source>
</evidence>
<comment type="similarity">
    <text evidence="1 5 6">Belongs to the bacterial ribosomal protein bS21 family.</text>
</comment>
<evidence type="ECO:0000256" key="6">
    <source>
        <dbReference type="RuleBase" id="RU000667"/>
    </source>
</evidence>
<dbReference type="GO" id="GO:0005840">
    <property type="term" value="C:ribosome"/>
    <property type="evidence" value="ECO:0007669"/>
    <property type="project" value="UniProtKB-KW"/>
</dbReference>
<dbReference type="NCBIfam" id="TIGR00030">
    <property type="entry name" value="S21p"/>
    <property type="match status" value="1"/>
</dbReference>
<sequence>MATIKISENEIFEISLKKFKRLCDKLNIISEIRKREFYEKPSEKKKNKIFFKKKYNIKKNNFI</sequence>
<dbReference type="RefSeq" id="WP_250672644.1">
    <property type="nucleotide sequence ID" value="NZ_JAKMAI010000006.1"/>
</dbReference>
<dbReference type="Pfam" id="PF01165">
    <property type="entry name" value="Ribosomal_S21"/>
    <property type="match status" value="1"/>
</dbReference>